<dbReference type="Proteomes" id="UP000634667">
    <property type="component" value="Unassembled WGS sequence"/>
</dbReference>
<dbReference type="NCBIfam" id="NF037959">
    <property type="entry name" value="MFS_SpdSyn"/>
    <property type="match status" value="1"/>
</dbReference>
<reference evidence="4" key="1">
    <citation type="journal article" date="2019" name="Int. J. Syst. Evol. Microbiol.">
        <title>The Global Catalogue of Microorganisms (GCM) 10K type strain sequencing project: providing services to taxonomists for standard genome sequencing and annotation.</title>
        <authorList>
            <consortium name="The Broad Institute Genomics Platform"/>
            <consortium name="The Broad Institute Genome Sequencing Center for Infectious Disease"/>
            <person name="Wu L."/>
            <person name="Ma J."/>
        </authorList>
    </citation>
    <scope>NUCLEOTIDE SEQUENCE [LARGE SCALE GENOMIC DNA]</scope>
    <source>
        <strain evidence="4">KCTC 23723</strain>
    </source>
</reference>
<gene>
    <name evidence="3" type="ORF">GCM10008111_07800</name>
</gene>
<keyword evidence="1" id="KW-0620">Polyamine biosynthesis</keyword>
<feature type="transmembrane region" description="Helical" evidence="2">
    <location>
        <begin position="383"/>
        <end position="403"/>
    </location>
</feature>
<feature type="transmembrane region" description="Helical" evidence="2">
    <location>
        <begin position="137"/>
        <end position="157"/>
    </location>
</feature>
<feature type="transmembrane region" description="Helical" evidence="2">
    <location>
        <begin position="98"/>
        <end position="116"/>
    </location>
</feature>
<feature type="transmembrane region" description="Helical" evidence="2">
    <location>
        <begin position="67"/>
        <end position="86"/>
    </location>
</feature>
<feature type="transmembrane region" description="Helical" evidence="2">
    <location>
        <begin position="270"/>
        <end position="288"/>
    </location>
</feature>
<comment type="caution">
    <text evidence="3">The sequence shown here is derived from an EMBL/GenBank/DDBJ whole genome shotgun (WGS) entry which is preliminary data.</text>
</comment>
<feature type="transmembrane region" description="Helical" evidence="2">
    <location>
        <begin position="33"/>
        <end position="55"/>
    </location>
</feature>
<feature type="transmembrane region" description="Helical" evidence="2">
    <location>
        <begin position="243"/>
        <end position="261"/>
    </location>
</feature>
<dbReference type="EMBL" id="BMYR01000002">
    <property type="protein sequence ID" value="GGW54027.1"/>
    <property type="molecule type" value="Genomic_DNA"/>
</dbReference>
<sequence>MPLFPIVVFLSAALLFLVQPMLARMLLPYFGGGAQVWAACLLFFQTLLLAGYAYAHLLTRFCAIRRQLQLHAVLLLIAMASLPWLLTPEFTTRSDSPLGGILAVLALTIALPYFVLSATGPLLQHWFAAAFPLRSAYRLYALSNLGSFAGLLLYPFVIEPYLPLAMQRAVWAGGFVMFVLGLWALIWQLIVPHRRASLTHLTVAPLSVNGQPWLRWLVLSASGVVLLLAVTQQMTQNVPPVPFLWIVPLALYLLSFTLVFNRDSWYQRNIWLYLFGISLVMALILYYLGRQFDLLSQLVLYLVLLFSGCMLCHGELARSKPAQGALTAFYLVLASGGVIAGVFVNLLAPLLFTTYWEFPLVLLVILWLVALPNWRQQAWWKSTLAIAGGGLFMGCFVLAEFALGQHDVAKSRNFYGSLTVRDVPVAGEWQRQLIDGTTSHGAQYLAAERSSTPLSYYRPGTGVALAIQHFLPADVARTSQQLQHRRVGLVGLGAGALAAYGRAGDNLHFYEINPAVVAAADQHFSYVANSAAHVQIHLGDARLVLAEQLTTQGSQDFDVLVLDAFSSDAIPMHLLTAEAMQLYWQHLLPDGVLAVHISNNYLDLSSVLRNQATALGLTAVFIPTAADSENPAATEWVLLSRNTRFLAQPELTQALRPWPRPLTPALYWTDQHSNLFQVLK</sequence>
<proteinExistence type="predicted"/>
<evidence type="ECO:0000313" key="4">
    <source>
        <dbReference type="Proteomes" id="UP000634667"/>
    </source>
</evidence>
<dbReference type="PANTHER" id="PTHR43317">
    <property type="entry name" value="THERMOSPERMINE SYNTHASE ACAULIS5"/>
    <property type="match status" value="1"/>
</dbReference>
<protein>
    <recommendedName>
        <fullName evidence="5">Spermidine synthase</fullName>
    </recommendedName>
</protein>
<dbReference type="PANTHER" id="PTHR43317:SF1">
    <property type="entry name" value="THERMOSPERMINE SYNTHASE ACAULIS5"/>
    <property type="match status" value="1"/>
</dbReference>
<evidence type="ECO:0008006" key="5">
    <source>
        <dbReference type="Google" id="ProtNLM"/>
    </source>
</evidence>
<organism evidence="3 4">
    <name type="scientific">Alishewanella tabrizica</name>
    <dbReference type="NCBI Taxonomy" id="671278"/>
    <lineage>
        <taxon>Bacteria</taxon>
        <taxon>Pseudomonadati</taxon>
        <taxon>Pseudomonadota</taxon>
        <taxon>Gammaproteobacteria</taxon>
        <taxon>Alteromonadales</taxon>
        <taxon>Alteromonadaceae</taxon>
        <taxon>Alishewanella</taxon>
    </lineage>
</organism>
<dbReference type="SUPFAM" id="SSF53335">
    <property type="entry name" value="S-adenosyl-L-methionine-dependent methyltransferases"/>
    <property type="match status" value="1"/>
</dbReference>
<keyword evidence="4" id="KW-1185">Reference proteome</keyword>
<evidence type="ECO:0000256" key="1">
    <source>
        <dbReference type="ARBA" id="ARBA00023115"/>
    </source>
</evidence>
<keyword evidence="2" id="KW-1133">Transmembrane helix</keyword>
<dbReference type="Gene3D" id="3.40.50.150">
    <property type="entry name" value="Vaccinia Virus protein VP39"/>
    <property type="match status" value="1"/>
</dbReference>
<feature type="transmembrane region" description="Helical" evidence="2">
    <location>
        <begin position="354"/>
        <end position="371"/>
    </location>
</feature>
<evidence type="ECO:0000256" key="2">
    <source>
        <dbReference type="SAM" id="Phobius"/>
    </source>
</evidence>
<evidence type="ECO:0000313" key="3">
    <source>
        <dbReference type="EMBL" id="GGW54027.1"/>
    </source>
</evidence>
<dbReference type="InterPro" id="IPR029063">
    <property type="entry name" value="SAM-dependent_MTases_sf"/>
</dbReference>
<feature type="transmembrane region" description="Helical" evidence="2">
    <location>
        <begin position="294"/>
        <end position="313"/>
    </location>
</feature>
<keyword evidence="2" id="KW-0812">Transmembrane</keyword>
<name>A0ABQ2WJH1_9ALTE</name>
<accession>A0ABQ2WJH1</accession>
<dbReference type="RefSeq" id="WP_229796911.1">
    <property type="nucleotide sequence ID" value="NZ_BMYR01000002.1"/>
</dbReference>
<feature type="transmembrane region" description="Helical" evidence="2">
    <location>
        <begin position="169"/>
        <end position="191"/>
    </location>
</feature>
<keyword evidence="2" id="KW-0472">Membrane</keyword>
<feature type="transmembrane region" description="Helical" evidence="2">
    <location>
        <begin position="325"/>
        <end position="348"/>
    </location>
</feature>
<feature type="transmembrane region" description="Helical" evidence="2">
    <location>
        <begin position="212"/>
        <end position="231"/>
    </location>
</feature>